<comment type="caution">
    <text evidence="1">The sequence shown here is derived from an EMBL/GenBank/DDBJ whole genome shotgun (WGS) entry which is preliminary data.</text>
</comment>
<accession>A0A0B0ML00</accession>
<reference evidence="2" key="1">
    <citation type="submission" date="2014-09" db="EMBL/GenBank/DDBJ databases">
        <authorList>
            <person name="Mudge J."/>
            <person name="Ramaraj T."/>
            <person name="Lindquist I.E."/>
            <person name="Bharti A.K."/>
            <person name="Sundararajan A."/>
            <person name="Cameron C.T."/>
            <person name="Woodward J.E."/>
            <person name="May G.D."/>
            <person name="Brubaker C."/>
            <person name="Broadhvest J."/>
            <person name="Wilkins T.A."/>
        </authorList>
    </citation>
    <scope>NUCLEOTIDE SEQUENCE</scope>
    <source>
        <strain evidence="2">cv. AKA8401</strain>
    </source>
</reference>
<gene>
    <name evidence="1" type="ORF">F383_22700</name>
</gene>
<dbReference type="AlphaFoldDB" id="A0A0B0ML00"/>
<evidence type="ECO:0000313" key="1">
    <source>
        <dbReference type="EMBL" id="KHG01445.1"/>
    </source>
</evidence>
<sequence length="46" mass="5238">MTHKQKDQVPIHAILKMLRLTIPKCPIDSVIEPLTSFDPRTSLVIL</sequence>
<dbReference type="EMBL" id="JRRC01192938">
    <property type="protein sequence ID" value="KHG01445.1"/>
    <property type="molecule type" value="Genomic_DNA"/>
</dbReference>
<proteinExistence type="predicted"/>
<evidence type="ECO:0000313" key="2">
    <source>
        <dbReference type="Proteomes" id="UP000032142"/>
    </source>
</evidence>
<organism evidence="1 2">
    <name type="scientific">Gossypium arboreum</name>
    <name type="common">Tree cotton</name>
    <name type="synonym">Gossypium nanking</name>
    <dbReference type="NCBI Taxonomy" id="29729"/>
    <lineage>
        <taxon>Eukaryota</taxon>
        <taxon>Viridiplantae</taxon>
        <taxon>Streptophyta</taxon>
        <taxon>Embryophyta</taxon>
        <taxon>Tracheophyta</taxon>
        <taxon>Spermatophyta</taxon>
        <taxon>Magnoliopsida</taxon>
        <taxon>eudicotyledons</taxon>
        <taxon>Gunneridae</taxon>
        <taxon>Pentapetalae</taxon>
        <taxon>rosids</taxon>
        <taxon>malvids</taxon>
        <taxon>Malvales</taxon>
        <taxon>Malvaceae</taxon>
        <taxon>Malvoideae</taxon>
        <taxon>Gossypium</taxon>
    </lineage>
</organism>
<protein>
    <submittedName>
        <fullName evidence="1">Uncharacterized protein</fullName>
    </submittedName>
</protein>
<keyword evidence="2" id="KW-1185">Reference proteome</keyword>
<name>A0A0B0ML00_GOSAR</name>
<dbReference type="Proteomes" id="UP000032142">
    <property type="component" value="Unassembled WGS sequence"/>
</dbReference>